<dbReference type="EMBL" id="UGSB01000002">
    <property type="protein sequence ID" value="SUB29813.1"/>
    <property type="molecule type" value="Genomic_DNA"/>
</dbReference>
<sequence length="193" mass="21937">MMQRALILMPRKYQVFREIKKIDMELARLKGIKWDVPQIQLGARNEVVWRLPVPNKADVFMTTEGAPDSNFVVYVNGLAFYRAWLCLKVDDYQACPLKQDMPNDRKFHWSEAHFAIGIENPVPLADVVPTEVSGRFAVAFIDGMTRSMWLLSNDVPVFPVMVSDEASAVKLAKEVGVAQSIQIGQLRKQVQML</sequence>
<protein>
    <submittedName>
        <fullName evidence="2">Uncharacterized protein</fullName>
    </submittedName>
</protein>
<reference evidence="2 3" key="1">
    <citation type="submission" date="2018-06" db="EMBL/GenBank/DDBJ databases">
        <authorList>
            <consortium name="Pathogen Informatics"/>
            <person name="Doyle S."/>
        </authorList>
    </citation>
    <scope>NUCLEOTIDE SEQUENCE [LARGE SCALE GENOMIC DNA]</scope>
    <source>
        <strain evidence="2 3">NCTC11997</strain>
    </source>
</reference>
<reference evidence="1 4" key="2">
    <citation type="submission" date="2020-12" db="EMBL/GenBank/DDBJ databases">
        <title>FDA dAtabase for Regulatory Grade micrObial Sequences (FDA-ARGOS): Supporting development and validation of Infectious Disease Dx tests.</title>
        <authorList>
            <person name="Sproer C."/>
            <person name="Gronow S."/>
            <person name="Severitt S."/>
            <person name="Schroder I."/>
            <person name="Tallon L."/>
            <person name="Sadzewicz L."/>
            <person name="Zhao X."/>
            <person name="Boylan J."/>
            <person name="Ott S."/>
            <person name="Bowen H."/>
            <person name="Vavikolanu K."/>
            <person name="Mehta A."/>
            <person name="Aluvathingal J."/>
            <person name="Nadendla S."/>
            <person name="Lowell S."/>
            <person name="Myers T."/>
            <person name="Yan Y."/>
            <person name="Sichtig H."/>
        </authorList>
    </citation>
    <scope>NUCLEOTIDE SEQUENCE [LARGE SCALE GENOMIC DNA]</scope>
    <source>
        <strain evidence="1 4">FDAARGOS_872</strain>
        <plasmid evidence="1 4">unnamed</plasmid>
    </source>
</reference>
<name>A0A379B183_9BURK</name>
<dbReference type="InterPro" id="IPR035615">
    <property type="entry name" value="FiwA/Osa"/>
</dbReference>
<keyword evidence="1" id="KW-0614">Plasmid</keyword>
<proteinExistence type="predicted"/>
<accession>A0A379B183</accession>
<evidence type="ECO:0000313" key="2">
    <source>
        <dbReference type="EMBL" id="SUB29813.1"/>
    </source>
</evidence>
<dbReference type="Proteomes" id="UP000594903">
    <property type="component" value="Plasmid unnamed"/>
</dbReference>
<dbReference type="AlphaFoldDB" id="A0A379B183"/>
<evidence type="ECO:0000313" key="1">
    <source>
        <dbReference type="EMBL" id="QPT38925.1"/>
    </source>
</evidence>
<dbReference type="RefSeq" id="WP_018574822.1">
    <property type="nucleotide sequence ID" value="NZ_UGSB01000002.1"/>
</dbReference>
<dbReference type="Pfam" id="PF22162">
    <property type="entry name" value="PFIN"/>
    <property type="match status" value="1"/>
</dbReference>
<keyword evidence="4" id="KW-1185">Reference proteome</keyword>
<dbReference type="EMBL" id="CP065724">
    <property type="protein sequence ID" value="QPT38925.1"/>
    <property type="molecule type" value="Genomic_DNA"/>
</dbReference>
<organism evidence="2 3">
    <name type="scientific">Oligella ureolytica</name>
    <dbReference type="NCBI Taxonomy" id="90244"/>
    <lineage>
        <taxon>Bacteria</taxon>
        <taxon>Pseudomonadati</taxon>
        <taxon>Pseudomonadota</taxon>
        <taxon>Betaproteobacteria</taxon>
        <taxon>Burkholderiales</taxon>
        <taxon>Alcaligenaceae</taxon>
        <taxon>Oligella</taxon>
    </lineage>
</organism>
<evidence type="ECO:0000313" key="4">
    <source>
        <dbReference type="Proteomes" id="UP000594903"/>
    </source>
</evidence>
<dbReference type="Proteomes" id="UP000254603">
    <property type="component" value="Unassembled WGS sequence"/>
</dbReference>
<dbReference type="OrthoDB" id="5679866at2"/>
<dbReference type="CDD" id="cd16389">
    <property type="entry name" value="FIN"/>
    <property type="match status" value="1"/>
</dbReference>
<geneLocation type="plasmid" evidence="1 4">
    <name>unnamed</name>
</geneLocation>
<dbReference type="InterPro" id="IPR054044">
    <property type="entry name" value="PFIN"/>
</dbReference>
<dbReference type="STRING" id="1122619.GCA_000373745_01650"/>
<evidence type="ECO:0000313" key="3">
    <source>
        <dbReference type="Proteomes" id="UP000254603"/>
    </source>
</evidence>
<gene>
    <name evidence="1" type="ORF">I6G29_00130</name>
    <name evidence="2" type="ORF">NCTC11997_02745</name>
</gene>